<dbReference type="InterPro" id="IPR036604">
    <property type="entry name" value="PurS-like_sf"/>
</dbReference>
<reference evidence="6" key="1">
    <citation type="submission" date="2018-05" db="EMBL/GenBank/DDBJ databases">
        <authorList>
            <person name="Lanie J.A."/>
            <person name="Ng W.-L."/>
            <person name="Kazmierczak K.M."/>
            <person name="Andrzejewski T.M."/>
            <person name="Davidsen T.M."/>
            <person name="Wayne K.J."/>
            <person name="Tettelin H."/>
            <person name="Glass J.I."/>
            <person name="Rusch D."/>
            <person name="Podicherti R."/>
            <person name="Tsui H.-C.T."/>
            <person name="Winkler M.E."/>
        </authorList>
    </citation>
    <scope>NUCLEOTIDE SEQUENCE</scope>
</reference>
<gene>
    <name evidence="6" type="ORF">METZ01_LOCUS375562</name>
</gene>
<dbReference type="EMBL" id="UINC01137395">
    <property type="protein sequence ID" value="SVD22708.1"/>
    <property type="molecule type" value="Genomic_DNA"/>
</dbReference>
<evidence type="ECO:0000256" key="3">
    <source>
        <dbReference type="ARBA" id="ARBA00022741"/>
    </source>
</evidence>
<dbReference type="GO" id="GO:0016874">
    <property type="term" value="F:ligase activity"/>
    <property type="evidence" value="ECO:0007669"/>
    <property type="project" value="UniProtKB-KW"/>
</dbReference>
<dbReference type="HAMAP" id="MF_01926">
    <property type="entry name" value="PurS"/>
    <property type="match status" value="1"/>
</dbReference>
<dbReference type="GO" id="GO:0005524">
    <property type="term" value="F:ATP binding"/>
    <property type="evidence" value="ECO:0007669"/>
    <property type="project" value="UniProtKB-KW"/>
</dbReference>
<dbReference type="Pfam" id="PF02700">
    <property type="entry name" value="PurS"/>
    <property type="match status" value="1"/>
</dbReference>
<proteinExistence type="inferred from homology"/>
<keyword evidence="3" id="KW-0547">Nucleotide-binding</keyword>
<dbReference type="NCBIfam" id="NF004630">
    <property type="entry name" value="PRK05974.1"/>
    <property type="match status" value="1"/>
</dbReference>
<dbReference type="PANTHER" id="PTHR34696">
    <property type="entry name" value="PHOSPHORIBOSYLFORMYLGLYCINAMIDINE SYNTHASE SUBUNIT PURS"/>
    <property type="match status" value="1"/>
</dbReference>
<evidence type="ECO:0000313" key="6">
    <source>
        <dbReference type="EMBL" id="SVD22708.1"/>
    </source>
</evidence>
<evidence type="ECO:0000256" key="1">
    <source>
        <dbReference type="ARBA" id="ARBA00022490"/>
    </source>
</evidence>
<dbReference type="GO" id="GO:0006164">
    <property type="term" value="P:purine nucleotide biosynthetic process"/>
    <property type="evidence" value="ECO:0007669"/>
    <property type="project" value="UniProtKB-KW"/>
</dbReference>
<evidence type="ECO:0000256" key="2">
    <source>
        <dbReference type="ARBA" id="ARBA00022598"/>
    </source>
</evidence>
<evidence type="ECO:0000256" key="4">
    <source>
        <dbReference type="ARBA" id="ARBA00022755"/>
    </source>
</evidence>
<dbReference type="SUPFAM" id="SSF82697">
    <property type="entry name" value="PurS-like"/>
    <property type="match status" value="1"/>
</dbReference>
<dbReference type="NCBIfam" id="TIGR00302">
    <property type="entry name" value="phosphoribosylformylglycinamidine synthase subunit PurS"/>
    <property type="match status" value="1"/>
</dbReference>
<dbReference type="AlphaFoldDB" id="A0A382TMM8"/>
<keyword evidence="4" id="KW-0658">Purine biosynthesis</keyword>
<organism evidence="6">
    <name type="scientific">marine metagenome</name>
    <dbReference type="NCBI Taxonomy" id="408172"/>
    <lineage>
        <taxon>unclassified sequences</taxon>
        <taxon>metagenomes</taxon>
        <taxon>ecological metagenomes</taxon>
    </lineage>
</organism>
<evidence type="ECO:0000256" key="5">
    <source>
        <dbReference type="ARBA" id="ARBA00022840"/>
    </source>
</evidence>
<keyword evidence="1" id="KW-0963">Cytoplasm</keyword>
<protein>
    <submittedName>
        <fullName evidence="6">Uncharacterized protein</fullName>
    </submittedName>
</protein>
<keyword evidence="2" id="KW-0436">Ligase</keyword>
<dbReference type="InterPro" id="IPR003850">
    <property type="entry name" value="PurS"/>
</dbReference>
<dbReference type="Gene3D" id="3.30.1280.10">
    <property type="entry name" value="Phosphoribosylformylglycinamidine synthase subunit PurS"/>
    <property type="match status" value="1"/>
</dbReference>
<name>A0A382TMM8_9ZZZZ</name>
<keyword evidence="5" id="KW-0067">ATP-binding</keyword>
<sequence length="85" mass="9780">MLYTARIFVSLKPSVNDPQGSTVRQGLIDMGFEEVMDVRIGKYIELTVESETEKFAKDKVNDMCDKLLSNPVIEMYNFEIIKKDN</sequence>
<accession>A0A382TMM8</accession>
<dbReference type="PANTHER" id="PTHR34696:SF1">
    <property type="entry name" value="PHOSPHORIBOSYLFORMYLGLYCINAMIDINE SYNTHASE SUBUNIT PURS"/>
    <property type="match status" value="1"/>
</dbReference>